<dbReference type="Proteomes" id="UP000051733">
    <property type="component" value="Unassembled WGS sequence"/>
</dbReference>
<dbReference type="InterPro" id="IPR031100">
    <property type="entry name" value="LOG_fam"/>
</dbReference>
<organism evidence="3 4">
    <name type="scientific">Paucilactobacillus vaccinostercus DSM 20634</name>
    <dbReference type="NCBI Taxonomy" id="1423813"/>
    <lineage>
        <taxon>Bacteria</taxon>
        <taxon>Bacillati</taxon>
        <taxon>Bacillota</taxon>
        <taxon>Bacilli</taxon>
        <taxon>Lactobacillales</taxon>
        <taxon>Lactobacillaceae</taxon>
        <taxon>Paucilactobacillus</taxon>
    </lineage>
</organism>
<dbReference type="EMBL" id="AYYY01000061">
    <property type="protein sequence ID" value="KRM60872.1"/>
    <property type="molecule type" value="Genomic_DNA"/>
</dbReference>
<gene>
    <name evidence="3" type="ORF">FC26_GL000361</name>
</gene>
<accession>A0A0R2A1B6</accession>
<dbReference type="GO" id="GO:0005829">
    <property type="term" value="C:cytosol"/>
    <property type="evidence" value="ECO:0007669"/>
    <property type="project" value="TreeGrafter"/>
</dbReference>
<dbReference type="NCBIfam" id="TIGR00730">
    <property type="entry name" value="Rossman fold protein, TIGR00730 family"/>
    <property type="match status" value="1"/>
</dbReference>
<name>A0A0R2A1B6_9LACO</name>
<evidence type="ECO:0000256" key="2">
    <source>
        <dbReference type="RuleBase" id="RU363015"/>
    </source>
</evidence>
<evidence type="ECO:0000313" key="3">
    <source>
        <dbReference type="EMBL" id="KRM60872.1"/>
    </source>
</evidence>
<proteinExistence type="inferred from homology"/>
<evidence type="ECO:0000313" key="4">
    <source>
        <dbReference type="Proteomes" id="UP000051733"/>
    </source>
</evidence>
<dbReference type="PATRIC" id="fig|1423813.3.peg.368"/>
<dbReference type="STRING" id="1423813.FC26_GL000361"/>
<dbReference type="Gene3D" id="3.40.50.450">
    <property type="match status" value="1"/>
</dbReference>
<keyword evidence="4" id="KW-1185">Reference proteome</keyword>
<dbReference type="GO" id="GO:0016799">
    <property type="term" value="F:hydrolase activity, hydrolyzing N-glycosyl compounds"/>
    <property type="evidence" value="ECO:0007669"/>
    <property type="project" value="TreeGrafter"/>
</dbReference>
<dbReference type="GO" id="GO:0009691">
    <property type="term" value="P:cytokinin biosynthetic process"/>
    <property type="evidence" value="ECO:0007669"/>
    <property type="project" value="UniProtKB-UniRule"/>
</dbReference>
<dbReference type="OrthoDB" id="9801098at2"/>
<sequence>MKLTVFCGARFGRANQYQLVAKQLGTQLAQDHIELVYGGSQSGIMGTISQAVLENNGEVLGIYPENLFKSELPRHNATKLITTKTIDERKELLMSEADAFLVFPGGIGTLEEVTQALSWMDIGIINTKPMGILNMHGYYDSLKTLLETCSTEQFMNPAVVNNCLFSNNYQDLLEQLISGAQHSHLDASGSN</sequence>
<protein>
    <recommendedName>
        <fullName evidence="2">Cytokinin riboside 5'-monophosphate phosphoribohydrolase</fullName>
        <ecNumber evidence="2">3.2.2.n1</ecNumber>
    </recommendedName>
</protein>
<comment type="caution">
    <text evidence="3">The sequence shown here is derived from an EMBL/GenBank/DDBJ whole genome shotgun (WGS) entry which is preliminary data.</text>
</comment>
<dbReference type="SUPFAM" id="SSF102405">
    <property type="entry name" value="MCP/YpsA-like"/>
    <property type="match status" value="1"/>
</dbReference>
<comment type="similarity">
    <text evidence="1 2">Belongs to the LOG family.</text>
</comment>
<dbReference type="AlphaFoldDB" id="A0A0R2A1B6"/>
<dbReference type="InterPro" id="IPR005269">
    <property type="entry name" value="LOG"/>
</dbReference>
<dbReference type="EC" id="3.2.2.n1" evidence="2"/>
<reference evidence="3 4" key="1">
    <citation type="journal article" date="2015" name="Genome Announc.">
        <title>Expanding the biotechnology potential of lactobacilli through comparative genomics of 213 strains and associated genera.</title>
        <authorList>
            <person name="Sun Z."/>
            <person name="Harris H.M."/>
            <person name="McCann A."/>
            <person name="Guo C."/>
            <person name="Argimon S."/>
            <person name="Zhang W."/>
            <person name="Yang X."/>
            <person name="Jeffery I.B."/>
            <person name="Cooney J.C."/>
            <person name="Kagawa T.F."/>
            <person name="Liu W."/>
            <person name="Song Y."/>
            <person name="Salvetti E."/>
            <person name="Wrobel A."/>
            <person name="Rasinkangas P."/>
            <person name="Parkhill J."/>
            <person name="Rea M.C."/>
            <person name="O'Sullivan O."/>
            <person name="Ritari J."/>
            <person name="Douillard F.P."/>
            <person name="Paul Ross R."/>
            <person name="Yang R."/>
            <person name="Briner A.E."/>
            <person name="Felis G.E."/>
            <person name="de Vos W.M."/>
            <person name="Barrangou R."/>
            <person name="Klaenhammer T.R."/>
            <person name="Caufield P.W."/>
            <person name="Cui Y."/>
            <person name="Zhang H."/>
            <person name="O'Toole P.W."/>
        </authorList>
    </citation>
    <scope>NUCLEOTIDE SEQUENCE [LARGE SCALE GENOMIC DNA]</scope>
    <source>
        <strain evidence="3 4">DSM 20634</strain>
    </source>
</reference>
<keyword evidence="2" id="KW-0378">Hydrolase</keyword>
<keyword evidence="2" id="KW-0203">Cytokinin biosynthesis</keyword>
<dbReference type="PANTHER" id="PTHR31223:SF70">
    <property type="entry name" value="LOG FAMILY PROTEIN YJL055W"/>
    <property type="match status" value="1"/>
</dbReference>
<dbReference type="RefSeq" id="WP_057780179.1">
    <property type="nucleotide sequence ID" value="NZ_AYYY01000061.1"/>
</dbReference>
<evidence type="ECO:0000256" key="1">
    <source>
        <dbReference type="ARBA" id="ARBA00006763"/>
    </source>
</evidence>
<dbReference type="Pfam" id="PF03641">
    <property type="entry name" value="Lysine_decarbox"/>
    <property type="match status" value="1"/>
</dbReference>
<dbReference type="PANTHER" id="PTHR31223">
    <property type="entry name" value="LOG FAMILY PROTEIN YJL055W"/>
    <property type="match status" value="1"/>
</dbReference>